<accession>A0ABU6SR93</accession>
<reference evidence="1 2" key="1">
    <citation type="journal article" date="2023" name="Plants (Basel)">
        <title>Bridging the Gap: Combining Genomics and Transcriptomics Approaches to Understand Stylosanthes scabra, an Orphan Legume from the Brazilian Caatinga.</title>
        <authorList>
            <person name="Ferreira-Neto J.R.C."/>
            <person name="da Silva M.D."/>
            <person name="Binneck E."/>
            <person name="de Melo N.F."/>
            <person name="da Silva R.H."/>
            <person name="de Melo A.L.T.M."/>
            <person name="Pandolfi V."/>
            <person name="Bustamante F.O."/>
            <person name="Brasileiro-Vidal A.C."/>
            <person name="Benko-Iseppon A.M."/>
        </authorList>
    </citation>
    <scope>NUCLEOTIDE SEQUENCE [LARGE SCALE GENOMIC DNA]</scope>
    <source>
        <tissue evidence="1">Leaves</tissue>
    </source>
</reference>
<keyword evidence="2" id="KW-1185">Reference proteome</keyword>
<sequence>MSVANPNELFSTNENIEKCLTRNALMHVIFLNSQCNESVSKIIACAPPKADSEDERIGWIGTHDGDFSVGATYKLPKGENDHMDKALELERATEGNGVFVDCYAQKDHKEKSRFFFLDEPECATKMCFMH</sequence>
<proteinExistence type="predicted"/>
<name>A0ABU6SR93_9FABA</name>
<organism evidence="1 2">
    <name type="scientific">Stylosanthes scabra</name>
    <dbReference type="NCBI Taxonomy" id="79078"/>
    <lineage>
        <taxon>Eukaryota</taxon>
        <taxon>Viridiplantae</taxon>
        <taxon>Streptophyta</taxon>
        <taxon>Embryophyta</taxon>
        <taxon>Tracheophyta</taxon>
        <taxon>Spermatophyta</taxon>
        <taxon>Magnoliopsida</taxon>
        <taxon>eudicotyledons</taxon>
        <taxon>Gunneridae</taxon>
        <taxon>Pentapetalae</taxon>
        <taxon>rosids</taxon>
        <taxon>fabids</taxon>
        <taxon>Fabales</taxon>
        <taxon>Fabaceae</taxon>
        <taxon>Papilionoideae</taxon>
        <taxon>50 kb inversion clade</taxon>
        <taxon>dalbergioids sensu lato</taxon>
        <taxon>Dalbergieae</taxon>
        <taxon>Pterocarpus clade</taxon>
        <taxon>Stylosanthes</taxon>
    </lineage>
</organism>
<evidence type="ECO:0000313" key="1">
    <source>
        <dbReference type="EMBL" id="MED6138870.1"/>
    </source>
</evidence>
<comment type="caution">
    <text evidence="1">The sequence shown here is derived from an EMBL/GenBank/DDBJ whole genome shotgun (WGS) entry which is preliminary data.</text>
</comment>
<protein>
    <submittedName>
        <fullName evidence="1">Uncharacterized protein</fullName>
    </submittedName>
</protein>
<evidence type="ECO:0000313" key="2">
    <source>
        <dbReference type="Proteomes" id="UP001341840"/>
    </source>
</evidence>
<dbReference type="EMBL" id="JASCZI010061503">
    <property type="protein sequence ID" value="MED6138870.1"/>
    <property type="molecule type" value="Genomic_DNA"/>
</dbReference>
<dbReference type="Proteomes" id="UP001341840">
    <property type="component" value="Unassembled WGS sequence"/>
</dbReference>
<gene>
    <name evidence="1" type="ORF">PIB30_078545</name>
</gene>